<feature type="repeat" description="TPR" evidence="10">
    <location>
        <begin position="276"/>
        <end position="309"/>
    </location>
</feature>
<evidence type="ECO:0000256" key="10">
    <source>
        <dbReference type="PROSITE-ProRule" id="PRU00339"/>
    </source>
</evidence>
<comment type="subcellular location">
    <subcellularLocation>
        <location evidence="1">Mitochondrion outer membrane</location>
        <topology evidence="1">Single-pass membrane protein</topology>
    </subcellularLocation>
</comment>
<feature type="repeat" description="TPR" evidence="10">
    <location>
        <begin position="7"/>
        <end position="40"/>
    </location>
</feature>
<keyword evidence="8" id="KW-0472">Membrane</keyword>
<dbReference type="GO" id="GO:0008320">
    <property type="term" value="F:protein transmembrane transporter activity"/>
    <property type="evidence" value="ECO:0007669"/>
    <property type="project" value="TreeGrafter"/>
</dbReference>
<comment type="similarity">
    <text evidence="9">Belongs to the Tom70 family.</text>
</comment>
<evidence type="ECO:0000256" key="3">
    <source>
        <dbReference type="ARBA" id="ARBA00022737"/>
    </source>
</evidence>
<keyword evidence="11" id="KW-0675">Receptor</keyword>
<feature type="repeat" description="TPR" evidence="10">
    <location>
        <begin position="242"/>
        <end position="275"/>
    </location>
</feature>
<dbReference type="GO" id="GO:0030943">
    <property type="term" value="F:mitochondrion targeting sequence binding"/>
    <property type="evidence" value="ECO:0007669"/>
    <property type="project" value="TreeGrafter"/>
</dbReference>
<dbReference type="PANTHER" id="PTHR46208:SF1">
    <property type="entry name" value="MITOCHONDRIAL IMPORT RECEPTOR SUBUNIT TOM70"/>
    <property type="match status" value="1"/>
</dbReference>
<evidence type="ECO:0000313" key="12">
    <source>
        <dbReference type="Proteomes" id="UP000054144"/>
    </source>
</evidence>
<dbReference type="Proteomes" id="UP000054144">
    <property type="component" value="Unassembled WGS sequence"/>
</dbReference>
<dbReference type="AlphaFoldDB" id="A0A0D7A0S6"/>
<evidence type="ECO:0000256" key="5">
    <source>
        <dbReference type="ARBA" id="ARBA00022803"/>
    </source>
</evidence>
<keyword evidence="12" id="KW-1185">Reference proteome</keyword>
<evidence type="ECO:0000313" key="11">
    <source>
        <dbReference type="EMBL" id="KIY44657.1"/>
    </source>
</evidence>
<sequence>QERTKIAAAFKAKGNAAYQACKFTTAADLYTRAIEVSPKPEPVYYSNRAACYVAMEPSKLELVVEDCTQALHHDPRYIKALNRRALALERLKRYQESLRDYTAATILERFQNSSTAQSVERVLKLYATQEAAEMLASRERKLPSSTFVAAYFAAFRAEPVLAPPEPRSTGDNTLSMAIAATEAGDYAHGMTLVHEALEQGVSWDEGRARALNLRGTYKFLASDTDGAKADFLASIEVVPTYTQTHVKLASIYMEKEDPTKAFACFEDAIKINADDPDIYYHRGQIYFIMGKFDLALENYAKSTSLDDRFVFSQIQHAVAQYKLEKVAQSMALFRSVLKAFPQRSEPHNYYGELLMDQQLFEDAVGKFDRAIEIELNRKSPNVLPLVNKGLTMFQWKQDIASAERCCNEALRLDSECEAAVATLAQLYLQQSRIPEAIEMFDRQAKLSRTEVELVNVLTYKLAAAAQAEFVQNFPDMAAQMAALAQGLQQGL</sequence>
<name>A0A0D7A0S6_9AGAR</name>
<accession>A0A0D7A0S6</accession>
<dbReference type="InterPro" id="IPR019734">
    <property type="entry name" value="TPR_rpt"/>
</dbReference>
<evidence type="ECO:0000256" key="4">
    <source>
        <dbReference type="ARBA" id="ARBA00022787"/>
    </source>
</evidence>
<keyword evidence="7" id="KW-0496">Mitochondrion</keyword>
<evidence type="ECO:0000256" key="9">
    <source>
        <dbReference type="ARBA" id="ARBA00038030"/>
    </source>
</evidence>
<keyword evidence="4" id="KW-1000">Mitochondrion outer membrane</keyword>
<dbReference type="GO" id="GO:0030150">
    <property type="term" value="P:protein import into mitochondrial matrix"/>
    <property type="evidence" value="ECO:0007669"/>
    <property type="project" value="TreeGrafter"/>
</dbReference>
<dbReference type="EMBL" id="KN882067">
    <property type="protein sequence ID" value="KIY44657.1"/>
    <property type="molecule type" value="Genomic_DNA"/>
</dbReference>
<keyword evidence="5 10" id="KW-0802">TPR repeat</keyword>
<dbReference type="Pfam" id="PF13432">
    <property type="entry name" value="TPR_16"/>
    <property type="match status" value="1"/>
</dbReference>
<evidence type="ECO:0000256" key="8">
    <source>
        <dbReference type="ARBA" id="ARBA00023136"/>
    </source>
</evidence>
<organism evidence="11 12">
    <name type="scientific">Fistulina hepatica ATCC 64428</name>
    <dbReference type="NCBI Taxonomy" id="1128425"/>
    <lineage>
        <taxon>Eukaryota</taxon>
        <taxon>Fungi</taxon>
        <taxon>Dikarya</taxon>
        <taxon>Basidiomycota</taxon>
        <taxon>Agaricomycotina</taxon>
        <taxon>Agaricomycetes</taxon>
        <taxon>Agaricomycetidae</taxon>
        <taxon>Agaricales</taxon>
        <taxon>Fistulinaceae</taxon>
        <taxon>Fistulina</taxon>
    </lineage>
</organism>
<proteinExistence type="inferred from homology"/>
<dbReference type="InterPro" id="IPR011990">
    <property type="entry name" value="TPR-like_helical_dom_sf"/>
</dbReference>
<evidence type="ECO:0000256" key="7">
    <source>
        <dbReference type="ARBA" id="ARBA00023128"/>
    </source>
</evidence>
<dbReference type="SUPFAM" id="SSF48452">
    <property type="entry name" value="TPR-like"/>
    <property type="match status" value="1"/>
</dbReference>
<evidence type="ECO:0000256" key="2">
    <source>
        <dbReference type="ARBA" id="ARBA00022692"/>
    </source>
</evidence>
<dbReference type="GO" id="GO:0005741">
    <property type="term" value="C:mitochondrial outer membrane"/>
    <property type="evidence" value="ECO:0007669"/>
    <property type="project" value="UniProtKB-SubCell"/>
</dbReference>
<evidence type="ECO:0000256" key="1">
    <source>
        <dbReference type="ARBA" id="ARBA00004572"/>
    </source>
</evidence>
<gene>
    <name evidence="11" type="ORF">FISHEDRAFT_51025</name>
</gene>
<keyword evidence="3" id="KW-0677">Repeat</keyword>
<dbReference type="SMART" id="SM00028">
    <property type="entry name" value="TPR"/>
    <property type="match status" value="10"/>
</dbReference>
<dbReference type="PANTHER" id="PTHR46208">
    <property type="entry name" value="MITOCHONDRIAL IMPORT RECEPTOR SUBUNIT TOM70"/>
    <property type="match status" value="1"/>
</dbReference>
<dbReference type="Gene3D" id="1.25.40.10">
    <property type="entry name" value="Tetratricopeptide repeat domain"/>
    <property type="match status" value="2"/>
</dbReference>
<protein>
    <submittedName>
        <fullName evidence="11">Mitochondrial outer membrane translocase receptor TOM70</fullName>
    </submittedName>
</protein>
<feature type="non-terminal residue" evidence="11">
    <location>
        <position position="1"/>
    </location>
</feature>
<dbReference type="GO" id="GO:0045039">
    <property type="term" value="P:protein insertion into mitochondrial inner membrane"/>
    <property type="evidence" value="ECO:0007669"/>
    <property type="project" value="TreeGrafter"/>
</dbReference>
<keyword evidence="6" id="KW-1133">Transmembrane helix</keyword>
<dbReference type="PROSITE" id="PS50005">
    <property type="entry name" value="TPR"/>
    <property type="match status" value="3"/>
</dbReference>
<reference evidence="11 12" key="1">
    <citation type="journal article" date="2015" name="Fungal Genet. Biol.">
        <title>Evolution of novel wood decay mechanisms in Agaricales revealed by the genome sequences of Fistulina hepatica and Cylindrobasidium torrendii.</title>
        <authorList>
            <person name="Floudas D."/>
            <person name="Held B.W."/>
            <person name="Riley R."/>
            <person name="Nagy L.G."/>
            <person name="Koehler G."/>
            <person name="Ransdell A.S."/>
            <person name="Younus H."/>
            <person name="Chow J."/>
            <person name="Chiniquy J."/>
            <person name="Lipzen A."/>
            <person name="Tritt A."/>
            <person name="Sun H."/>
            <person name="Haridas S."/>
            <person name="LaButti K."/>
            <person name="Ohm R.A."/>
            <person name="Kues U."/>
            <person name="Blanchette R.A."/>
            <person name="Grigoriev I.V."/>
            <person name="Minto R.E."/>
            <person name="Hibbett D.S."/>
        </authorList>
    </citation>
    <scope>NUCLEOTIDE SEQUENCE [LARGE SCALE GENOMIC DNA]</scope>
    <source>
        <strain evidence="11 12">ATCC 64428</strain>
    </source>
</reference>
<dbReference type="Pfam" id="PF13414">
    <property type="entry name" value="TPR_11"/>
    <property type="match status" value="1"/>
</dbReference>
<evidence type="ECO:0000256" key="6">
    <source>
        <dbReference type="ARBA" id="ARBA00022989"/>
    </source>
</evidence>
<keyword evidence="2" id="KW-0812">Transmembrane</keyword>
<dbReference type="OrthoDB" id="2942533at2759"/>